<dbReference type="InterPro" id="IPR002501">
    <property type="entry name" value="PsdUridine_synth_N"/>
</dbReference>
<proteinExistence type="inferred from homology"/>
<dbReference type="GO" id="GO:0006400">
    <property type="term" value="P:tRNA modification"/>
    <property type="evidence" value="ECO:0007669"/>
    <property type="project" value="TreeGrafter"/>
</dbReference>
<dbReference type="GO" id="GO:0005634">
    <property type="term" value="C:nucleus"/>
    <property type="evidence" value="ECO:0007669"/>
    <property type="project" value="TreeGrafter"/>
</dbReference>
<organism evidence="7">
    <name type="scientific">Dichomitus squalens</name>
    <dbReference type="NCBI Taxonomy" id="114155"/>
    <lineage>
        <taxon>Eukaryota</taxon>
        <taxon>Fungi</taxon>
        <taxon>Dikarya</taxon>
        <taxon>Basidiomycota</taxon>
        <taxon>Agaricomycotina</taxon>
        <taxon>Agaricomycetes</taxon>
        <taxon>Polyporales</taxon>
        <taxon>Polyporaceae</taxon>
        <taxon>Dichomitus</taxon>
    </lineage>
</organism>
<keyword evidence="4" id="KW-0819">tRNA processing</keyword>
<dbReference type="HAMAP" id="MF_01080">
    <property type="entry name" value="TruB_bact"/>
    <property type="match status" value="1"/>
</dbReference>
<comment type="catalytic activity">
    <reaction evidence="1">
        <text>a uridine in mRNA = a pseudouridine in mRNA</text>
        <dbReference type="Rhea" id="RHEA:56644"/>
        <dbReference type="Rhea" id="RHEA-COMP:14658"/>
        <dbReference type="Rhea" id="RHEA-COMP:14659"/>
        <dbReference type="ChEBI" id="CHEBI:65314"/>
        <dbReference type="ChEBI" id="CHEBI:65315"/>
    </reaction>
</comment>
<dbReference type="EMBL" id="ML143386">
    <property type="protein sequence ID" value="TBU35991.1"/>
    <property type="molecule type" value="Genomic_DNA"/>
</dbReference>
<evidence type="ECO:0000256" key="2">
    <source>
        <dbReference type="ARBA" id="ARBA00008999"/>
    </source>
</evidence>
<dbReference type="SUPFAM" id="SSF55120">
    <property type="entry name" value="Pseudouridine synthase"/>
    <property type="match status" value="1"/>
</dbReference>
<evidence type="ECO:0000256" key="3">
    <source>
        <dbReference type="ARBA" id="ARBA00012787"/>
    </source>
</evidence>
<evidence type="ECO:0000259" key="6">
    <source>
        <dbReference type="Pfam" id="PF01509"/>
    </source>
</evidence>
<sequence>MLLTARLSGLPLYPCLGFRFFSQIYTRPAFLAPTGYRSSEMPKETKSSPLSALFGVIKPSGPTSMSLVNDIKKLVANSPLFVEESKLKAKASKTTRKNKHGRDAVKIGQGGTLDPLADGVLVVGVGKGTKKLSDFLDCVKEYRTTCLLGCETDTYDSEGKQVRVAPWRHVTREQVEKALEQFRGEIDQVPPIFSALKMDGKPLYDYARNGIPLPRPIEKRKVTVHELELIEWKGDDHSFRWPEKKFTKEEQEAMEKALKSVDDTVSVKDEPEADAPSEGVPTAFVLRMKVSGGTYVRSIVHDLAHALGSAGHVVTLTRARQGRFALEPSEEGDRACVPWDVFEKALKDEGEADADGRKEWEREVLDKLEVVT</sequence>
<comment type="similarity">
    <text evidence="2">Belongs to the pseudouridine synthase TruB family.</text>
</comment>
<evidence type="ECO:0000256" key="4">
    <source>
        <dbReference type="ARBA" id="ARBA00022694"/>
    </source>
</evidence>
<evidence type="ECO:0000256" key="1">
    <source>
        <dbReference type="ARBA" id="ARBA00001166"/>
    </source>
</evidence>
<dbReference type="Proteomes" id="UP000292957">
    <property type="component" value="Unassembled WGS sequence"/>
</dbReference>
<accession>A0A4Q9N9K1</accession>
<name>A0A4Q9N9K1_9APHY</name>
<dbReference type="GO" id="GO:0160148">
    <property type="term" value="F:tRNA pseudouridine(55) synthase activity"/>
    <property type="evidence" value="ECO:0007669"/>
    <property type="project" value="UniProtKB-EC"/>
</dbReference>
<dbReference type="InterPro" id="IPR020103">
    <property type="entry name" value="PsdUridine_synth_cat_dom_sf"/>
</dbReference>
<protein>
    <recommendedName>
        <fullName evidence="3">tRNA pseudouridine(55) synthase</fullName>
        <ecNumber evidence="3">5.4.99.25</ecNumber>
    </recommendedName>
</protein>
<dbReference type="OrthoDB" id="9995526at2759"/>
<reference evidence="7" key="1">
    <citation type="submission" date="2019-01" db="EMBL/GenBank/DDBJ databases">
        <title>Draft genome sequences of three monokaryotic isolates of the white-rot basidiomycete fungus Dichomitus squalens.</title>
        <authorList>
            <consortium name="DOE Joint Genome Institute"/>
            <person name="Lopez S.C."/>
            <person name="Andreopoulos B."/>
            <person name="Pangilinan J."/>
            <person name="Lipzen A."/>
            <person name="Riley R."/>
            <person name="Ahrendt S."/>
            <person name="Ng V."/>
            <person name="Barry K."/>
            <person name="Daum C."/>
            <person name="Grigoriev I.V."/>
            <person name="Hilden K.S."/>
            <person name="Makela M.R."/>
            <person name="de Vries R.P."/>
        </authorList>
    </citation>
    <scope>NUCLEOTIDE SEQUENCE [LARGE SCALE GENOMIC DNA]</scope>
    <source>
        <strain evidence="7">OM18370.1</strain>
    </source>
</reference>
<dbReference type="GO" id="GO:0003723">
    <property type="term" value="F:RNA binding"/>
    <property type="evidence" value="ECO:0007669"/>
    <property type="project" value="InterPro"/>
</dbReference>
<dbReference type="PANTHER" id="PTHR13767:SF2">
    <property type="entry name" value="PSEUDOURIDYLATE SYNTHASE TRUB1"/>
    <property type="match status" value="1"/>
</dbReference>
<dbReference type="InterPro" id="IPR014780">
    <property type="entry name" value="tRNA_psdUridine_synth_TruB"/>
</dbReference>
<dbReference type="NCBIfam" id="TIGR00431">
    <property type="entry name" value="TruB"/>
    <property type="match status" value="1"/>
</dbReference>
<evidence type="ECO:0000256" key="5">
    <source>
        <dbReference type="ARBA" id="ARBA00023235"/>
    </source>
</evidence>
<dbReference type="Pfam" id="PF01509">
    <property type="entry name" value="TruB_N"/>
    <property type="match status" value="1"/>
</dbReference>
<dbReference type="GO" id="GO:1990481">
    <property type="term" value="P:mRNA pseudouridine synthesis"/>
    <property type="evidence" value="ECO:0007669"/>
    <property type="project" value="TreeGrafter"/>
</dbReference>
<dbReference type="Gene3D" id="3.30.2350.10">
    <property type="entry name" value="Pseudouridine synthase"/>
    <property type="match status" value="1"/>
</dbReference>
<feature type="domain" description="Pseudouridine synthase II N-terminal" evidence="6">
    <location>
        <begin position="104"/>
        <end position="240"/>
    </location>
</feature>
<dbReference type="EC" id="5.4.99.25" evidence="3"/>
<keyword evidence="5" id="KW-0413">Isomerase</keyword>
<gene>
    <name evidence="7" type="ORF">BD311DRAFT_744982</name>
</gene>
<evidence type="ECO:0000313" key="7">
    <source>
        <dbReference type="EMBL" id="TBU35991.1"/>
    </source>
</evidence>
<dbReference type="PANTHER" id="PTHR13767">
    <property type="entry name" value="TRNA-PSEUDOURIDINE SYNTHASE"/>
    <property type="match status" value="1"/>
</dbReference>
<dbReference type="AlphaFoldDB" id="A0A4Q9N9K1"/>